<evidence type="ECO:0000256" key="2">
    <source>
        <dbReference type="ARBA" id="ARBA00012646"/>
    </source>
</evidence>
<keyword evidence="3 7" id="KW-0732">Signal</keyword>
<dbReference type="RefSeq" id="WP_206574802.1">
    <property type="nucleotide sequence ID" value="NZ_JAFKCV010000010.1"/>
</dbReference>
<reference evidence="9" key="1">
    <citation type="submission" date="2021-03" db="EMBL/GenBank/DDBJ databases">
        <title>novel species isolated from a fishpond in China.</title>
        <authorList>
            <person name="Lu H."/>
            <person name="Cai Z."/>
        </authorList>
    </citation>
    <scope>NUCLEOTIDE SEQUENCE</scope>
    <source>
        <strain evidence="9">JCM 30855</strain>
    </source>
</reference>
<feature type="signal peptide" evidence="7">
    <location>
        <begin position="1"/>
        <end position="19"/>
    </location>
</feature>
<name>A0A939DQ95_9ALTE</name>
<organism evidence="9 10">
    <name type="scientific">Bowmanella dokdonensis</name>
    <dbReference type="NCBI Taxonomy" id="751969"/>
    <lineage>
        <taxon>Bacteria</taxon>
        <taxon>Pseudomonadati</taxon>
        <taxon>Pseudomonadota</taxon>
        <taxon>Gammaproteobacteria</taxon>
        <taxon>Alteromonadales</taxon>
        <taxon>Alteromonadaceae</taxon>
        <taxon>Bowmanella</taxon>
    </lineage>
</organism>
<dbReference type="EC" id="3.1.3.2" evidence="2 5"/>
<feature type="chain" id="PRO_5037966128" description="acid phosphatase" evidence="7">
    <location>
        <begin position="20"/>
        <end position="326"/>
    </location>
</feature>
<sequence>MYKKLLLLCGLLLTLLGHAAPTYDERLYASQQIQGLKVNEKALHFLVLGDWGRNGHYRQQDVAHWMEIAMHQLDGELIVTTGDNFYPDGVASVKDPYWSSSYENIYQGPNLFRPWYVTLGNHDYRGNVQAQIDYSQISQRWNLPARYYSRTFALPDSEEEVLILFIDTNPLEPQYQNREKYLATQSENARIQMVWIETQLAGSNARWKLVVGHHPLYSSGKRYGTTDGIRQVLEPMLERHQVDAYIAGHEHDLQHNQPEGKQVAHLVSGGGSSLRPVAEREFTRFAKGTAGFMALSVSPARILVQMIDAEGQLLYFTSLTKESIKQ</sequence>
<dbReference type="Proteomes" id="UP000664654">
    <property type="component" value="Unassembled WGS sequence"/>
</dbReference>
<feature type="binding site" evidence="6">
    <location>
        <position position="249"/>
    </location>
    <ligand>
        <name>Fe cation</name>
        <dbReference type="ChEBI" id="CHEBI:24875"/>
        <label>2</label>
    </ligand>
</feature>
<dbReference type="SUPFAM" id="SSF56300">
    <property type="entry name" value="Metallo-dependent phosphatases"/>
    <property type="match status" value="1"/>
</dbReference>
<evidence type="ECO:0000313" key="10">
    <source>
        <dbReference type="Proteomes" id="UP000664654"/>
    </source>
</evidence>
<feature type="binding site" evidence="6">
    <location>
        <position position="86"/>
    </location>
    <ligand>
        <name>Fe cation</name>
        <dbReference type="ChEBI" id="CHEBI:24875"/>
        <label>1</label>
    </ligand>
</feature>
<evidence type="ECO:0000256" key="3">
    <source>
        <dbReference type="ARBA" id="ARBA00022729"/>
    </source>
</evidence>
<evidence type="ECO:0000256" key="1">
    <source>
        <dbReference type="ARBA" id="ARBA00000032"/>
    </source>
</evidence>
<evidence type="ECO:0000256" key="7">
    <source>
        <dbReference type="SAM" id="SignalP"/>
    </source>
</evidence>
<keyword evidence="5 6" id="KW-0408">Iron</keyword>
<dbReference type="PIRSF" id="PIRSF000898">
    <property type="entry name" value="Acid_Ptase_5"/>
    <property type="match status" value="1"/>
</dbReference>
<evidence type="ECO:0000256" key="4">
    <source>
        <dbReference type="ARBA" id="ARBA00022801"/>
    </source>
</evidence>
<dbReference type="GO" id="GO:0046872">
    <property type="term" value="F:metal ion binding"/>
    <property type="evidence" value="ECO:0007669"/>
    <property type="project" value="UniProtKB-KW"/>
</dbReference>
<comment type="caution">
    <text evidence="9">The sequence shown here is derived from an EMBL/GenBank/DDBJ whole genome shotgun (WGS) entry which is preliminary data.</text>
</comment>
<evidence type="ECO:0000313" key="9">
    <source>
        <dbReference type="EMBL" id="MBN7826688.1"/>
    </source>
</evidence>
<dbReference type="PANTHER" id="PTHR10161:SF14">
    <property type="entry name" value="TARTRATE-RESISTANT ACID PHOSPHATASE TYPE 5"/>
    <property type="match status" value="1"/>
</dbReference>
<feature type="binding site" evidence="6">
    <location>
        <position position="83"/>
    </location>
    <ligand>
        <name>Fe cation</name>
        <dbReference type="ChEBI" id="CHEBI:24875"/>
        <label>1</label>
    </ligand>
</feature>
<dbReference type="InterPro" id="IPR029052">
    <property type="entry name" value="Metallo-depent_PP-like"/>
</dbReference>
<dbReference type="EMBL" id="JAFKCV010000010">
    <property type="protein sequence ID" value="MBN7826688.1"/>
    <property type="molecule type" value="Genomic_DNA"/>
</dbReference>
<dbReference type="InterPro" id="IPR004843">
    <property type="entry name" value="Calcineurin-like_PHP"/>
</dbReference>
<dbReference type="CDD" id="cd07378">
    <property type="entry name" value="MPP_ACP5"/>
    <property type="match status" value="1"/>
</dbReference>
<dbReference type="Gene3D" id="3.60.21.10">
    <property type="match status" value="1"/>
</dbReference>
<protein>
    <recommendedName>
        <fullName evidence="2 5">acid phosphatase</fullName>
        <ecNumber evidence="2 5">3.1.3.2</ecNumber>
    </recommendedName>
</protein>
<dbReference type="Pfam" id="PF00149">
    <property type="entry name" value="Metallophos"/>
    <property type="match status" value="1"/>
</dbReference>
<evidence type="ECO:0000256" key="5">
    <source>
        <dbReference type="PIRNR" id="PIRNR000898"/>
    </source>
</evidence>
<keyword evidence="4 5" id="KW-0378">Hydrolase</keyword>
<feature type="binding site" evidence="6">
    <location>
        <position position="213"/>
    </location>
    <ligand>
        <name>Fe cation</name>
        <dbReference type="ChEBI" id="CHEBI:24875"/>
        <label>2</label>
    </ligand>
</feature>
<feature type="binding site" evidence="6">
    <location>
        <position position="50"/>
    </location>
    <ligand>
        <name>Fe cation</name>
        <dbReference type="ChEBI" id="CHEBI:24875"/>
        <label>1</label>
    </ligand>
</feature>
<dbReference type="PANTHER" id="PTHR10161">
    <property type="entry name" value="TARTRATE-RESISTANT ACID PHOSPHATASE TYPE 5"/>
    <property type="match status" value="1"/>
</dbReference>
<gene>
    <name evidence="9" type="ORF">J0A66_15740</name>
</gene>
<comment type="cofactor">
    <cofactor evidence="6">
        <name>Fe cation</name>
        <dbReference type="ChEBI" id="CHEBI:24875"/>
    </cofactor>
    <text evidence="6">Binds 2 iron ions per subunit.</text>
</comment>
<dbReference type="GO" id="GO:0003993">
    <property type="term" value="F:acid phosphatase activity"/>
    <property type="evidence" value="ECO:0007669"/>
    <property type="project" value="UniProtKB-UniRule"/>
</dbReference>
<dbReference type="AlphaFoldDB" id="A0A939DQ95"/>
<keyword evidence="6" id="KW-0479">Metal-binding</keyword>
<feature type="binding site" evidence="6">
    <location>
        <position position="121"/>
    </location>
    <ligand>
        <name>Fe cation</name>
        <dbReference type="ChEBI" id="CHEBI:24875"/>
        <label>2</label>
    </ligand>
</feature>
<comment type="catalytic activity">
    <reaction evidence="1 5">
        <text>a phosphate monoester + H2O = an alcohol + phosphate</text>
        <dbReference type="Rhea" id="RHEA:15017"/>
        <dbReference type="ChEBI" id="CHEBI:15377"/>
        <dbReference type="ChEBI" id="CHEBI:30879"/>
        <dbReference type="ChEBI" id="CHEBI:43474"/>
        <dbReference type="ChEBI" id="CHEBI:67140"/>
        <dbReference type="EC" id="3.1.3.2"/>
    </reaction>
</comment>
<feature type="binding site" evidence="6">
    <location>
        <position position="83"/>
    </location>
    <ligand>
        <name>Fe cation</name>
        <dbReference type="ChEBI" id="CHEBI:24875"/>
        <label>2</label>
    </ligand>
</feature>
<feature type="binding site" evidence="6">
    <location>
        <position position="251"/>
    </location>
    <ligand>
        <name>Fe cation</name>
        <dbReference type="ChEBI" id="CHEBI:24875"/>
        <label>1</label>
    </ligand>
</feature>
<keyword evidence="10" id="KW-1185">Reference proteome</keyword>
<evidence type="ECO:0000256" key="6">
    <source>
        <dbReference type="PIRSR" id="PIRSR000898-1"/>
    </source>
</evidence>
<feature type="domain" description="Calcineurin-like phosphoesterase" evidence="8">
    <location>
        <begin position="44"/>
        <end position="252"/>
    </location>
</feature>
<accession>A0A939DQ95</accession>
<dbReference type="InterPro" id="IPR024927">
    <property type="entry name" value="Acid_PPase"/>
</dbReference>
<proteinExistence type="predicted"/>
<dbReference type="InterPro" id="IPR051558">
    <property type="entry name" value="Metallophosphoesterase_PAP"/>
</dbReference>
<evidence type="ECO:0000259" key="8">
    <source>
        <dbReference type="Pfam" id="PF00149"/>
    </source>
</evidence>